<dbReference type="EMBL" id="BMKX01000015">
    <property type="protein sequence ID" value="GGJ74463.1"/>
    <property type="molecule type" value="Genomic_DNA"/>
</dbReference>
<evidence type="ECO:0008006" key="3">
    <source>
        <dbReference type="Google" id="ProtNLM"/>
    </source>
</evidence>
<name>A0ABQ2DY46_9MICC</name>
<reference evidence="2" key="1">
    <citation type="journal article" date="2019" name="Int. J. Syst. Evol. Microbiol.">
        <title>The Global Catalogue of Microorganisms (GCM) 10K type strain sequencing project: providing services to taxonomists for standard genome sequencing and annotation.</title>
        <authorList>
            <consortium name="The Broad Institute Genomics Platform"/>
            <consortium name="The Broad Institute Genome Sequencing Center for Infectious Disease"/>
            <person name="Wu L."/>
            <person name="Ma J."/>
        </authorList>
    </citation>
    <scope>NUCLEOTIDE SEQUENCE [LARGE SCALE GENOMIC DNA]</scope>
    <source>
        <strain evidence="2">CGMCC 1.3685</strain>
    </source>
</reference>
<keyword evidence="2" id="KW-1185">Reference proteome</keyword>
<evidence type="ECO:0000313" key="2">
    <source>
        <dbReference type="Proteomes" id="UP000606115"/>
    </source>
</evidence>
<protein>
    <recommendedName>
        <fullName evidence="3">PilZ domain-containing protein</fullName>
    </recommendedName>
</protein>
<organism evidence="1 2">
    <name type="scientific">Glutamicibacter ardleyensis</name>
    <dbReference type="NCBI Taxonomy" id="225894"/>
    <lineage>
        <taxon>Bacteria</taxon>
        <taxon>Bacillati</taxon>
        <taxon>Actinomycetota</taxon>
        <taxon>Actinomycetes</taxon>
        <taxon>Micrococcales</taxon>
        <taxon>Micrococcaceae</taxon>
        <taxon>Glutamicibacter</taxon>
    </lineage>
</organism>
<sequence>MTEQPKAEPASYTGAPQRLDSFRDMEPIRMGEINYFHRGLHVEMNMANKSKKAYGQIVFTSHHDNVTKIGVRWNGDYEERHGHPDQIIRIEMTP</sequence>
<proteinExistence type="predicted"/>
<comment type="caution">
    <text evidence="1">The sequence shown here is derived from an EMBL/GenBank/DDBJ whole genome shotgun (WGS) entry which is preliminary data.</text>
</comment>
<dbReference type="RefSeq" id="WP_188687478.1">
    <property type="nucleotide sequence ID" value="NZ_BMKX01000015.1"/>
</dbReference>
<evidence type="ECO:0000313" key="1">
    <source>
        <dbReference type="EMBL" id="GGJ74463.1"/>
    </source>
</evidence>
<dbReference type="Proteomes" id="UP000606115">
    <property type="component" value="Unassembled WGS sequence"/>
</dbReference>
<dbReference type="GeneID" id="303306004"/>
<accession>A0ABQ2DY46</accession>
<gene>
    <name evidence="1" type="ORF">GCM10007173_36810</name>
</gene>